<keyword evidence="10" id="KW-0501">Molybdenum cofactor biosynthesis</keyword>
<dbReference type="SFLD" id="SFLDG01067">
    <property type="entry name" value="SPASM/twitch_domain_containing"/>
    <property type="match status" value="1"/>
</dbReference>
<keyword evidence="9" id="KW-0342">GTP-binding</keyword>
<dbReference type="InterPro" id="IPR013483">
    <property type="entry name" value="MoaA"/>
</dbReference>
<dbReference type="InterPro" id="IPR050105">
    <property type="entry name" value="MoCo_biosynth_MoaA/MoaC"/>
</dbReference>
<dbReference type="InterPro" id="IPR007197">
    <property type="entry name" value="rSAM"/>
</dbReference>
<keyword evidence="5" id="KW-0479">Metal-binding</keyword>
<dbReference type="PROSITE" id="PS01305">
    <property type="entry name" value="MOAA_NIFB_PQQE"/>
    <property type="match status" value="1"/>
</dbReference>
<keyword evidence="8" id="KW-0411">Iron-sulfur</keyword>
<dbReference type="SFLD" id="SFLDS00029">
    <property type="entry name" value="Radical_SAM"/>
    <property type="match status" value="1"/>
</dbReference>
<evidence type="ECO:0000259" key="13">
    <source>
        <dbReference type="PROSITE" id="PS51918"/>
    </source>
</evidence>
<comment type="cofactor">
    <cofactor evidence="1">
        <name>[4Fe-4S] cluster</name>
        <dbReference type="ChEBI" id="CHEBI:49883"/>
    </cofactor>
</comment>
<evidence type="ECO:0000256" key="11">
    <source>
        <dbReference type="ARBA" id="ARBA00023239"/>
    </source>
</evidence>
<dbReference type="AlphaFoldDB" id="A0A9D2ESH2"/>
<dbReference type="PANTHER" id="PTHR22960:SF0">
    <property type="entry name" value="MOLYBDENUM COFACTOR BIOSYNTHESIS PROTEIN 1"/>
    <property type="match status" value="1"/>
</dbReference>
<evidence type="ECO:0000256" key="12">
    <source>
        <dbReference type="ARBA" id="ARBA00048697"/>
    </source>
</evidence>
<evidence type="ECO:0000256" key="6">
    <source>
        <dbReference type="ARBA" id="ARBA00022741"/>
    </source>
</evidence>
<dbReference type="Pfam" id="PF06463">
    <property type="entry name" value="Mob_synth_C"/>
    <property type="match status" value="1"/>
</dbReference>
<name>A0A9D2ESH2_9FIRM</name>
<dbReference type="Gene3D" id="3.20.20.70">
    <property type="entry name" value="Aldolase class I"/>
    <property type="match status" value="1"/>
</dbReference>
<dbReference type="InterPro" id="IPR058240">
    <property type="entry name" value="rSAM_sf"/>
</dbReference>
<dbReference type="InterPro" id="IPR010505">
    <property type="entry name" value="MoaA_twitch"/>
</dbReference>
<dbReference type="InterPro" id="IPR013785">
    <property type="entry name" value="Aldolase_TIM"/>
</dbReference>
<dbReference type="PANTHER" id="PTHR22960">
    <property type="entry name" value="MOLYBDOPTERIN COFACTOR SYNTHESIS PROTEIN A"/>
    <property type="match status" value="1"/>
</dbReference>
<dbReference type="EMBL" id="DXBP01000049">
    <property type="protein sequence ID" value="HIZ42371.1"/>
    <property type="molecule type" value="Genomic_DNA"/>
</dbReference>
<comment type="caution">
    <text evidence="14">The sequence shown here is derived from an EMBL/GenBank/DDBJ whole genome shotgun (WGS) entry which is preliminary data.</text>
</comment>
<dbReference type="Proteomes" id="UP000824048">
    <property type="component" value="Unassembled WGS sequence"/>
</dbReference>
<dbReference type="SFLD" id="SFLDG01383">
    <property type="entry name" value="cyclic_pyranopterin_phosphate"/>
    <property type="match status" value="1"/>
</dbReference>
<dbReference type="CDD" id="cd01335">
    <property type="entry name" value="Radical_SAM"/>
    <property type="match status" value="1"/>
</dbReference>
<dbReference type="InterPro" id="IPR000385">
    <property type="entry name" value="MoaA_NifB_PqqE_Fe-S-bd_CS"/>
</dbReference>
<gene>
    <name evidence="14" type="primary">moaA</name>
    <name evidence="14" type="ORF">H9811_07390</name>
</gene>
<proteinExistence type="predicted"/>
<keyword evidence="11 14" id="KW-0456">Lyase</keyword>
<evidence type="ECO:0000313" key="14">
    <source>
        <dbReference type="EMBL" id="HIZ42371.1"/>
    </source>
</evidence>
<evidence type="ECO:0000256" key="8">
    <source>
        <dbReference type="ARBA" id="ARBA00023014"/>
    </source>
</evidence>
<comment type="catalytic activity">
    <reaction evidence="12">
        <text>GTP + AH2 + S-adenosyl-L-methionine = (8S)-3',8-cyclo-7,8-dihydroguanosine 5'-triphosphate + 5'-deoxyadenosine + L-methionine + A + H(+)</text>
        <dbReference type="Rhea" id="RHEA:49576"/>
        <dbReference type="ChEBI" id="CHEBI:13193"/>
        <dbReference type="ChEBI" id="CHEBI:15378"/>
        <dbReference type="ChEBI" id="CHEBI:17319"/>
        <dbReference type="ChEBI" id="CHEBI:17499"/>
        <dbReference type="ChEBI" id="CHEBI:37565"/>
        <dbReference type="ChEBI" id="CHEBI:57844"/>
        <dbReference type="ChEBI" id="CHEBI:59789"/>
        <dbReference type="ChEBI" id="CHEBI:131766"/>
        <dbReference type="EC" id="4.1.99.22"/>
    </reaction>
</comment>
<organism evidence="14 15">
    <name type="scientific">Candidatus Gemmiger excrementigallinarum</name>
    <dbReference type="NCBI Taxonomy" id="2838609"/>
    <lineage>
        <taxon>Bacteria</taxon>
        <taxon>Bacillati</taxon>
        <taxon>Bacillota</taxon>
        <taxon>Clostridia</taxon>
        <taxon>Eubacteriales</taxon>
        <taxon>Gemmiger</taxon>
    </lineage>
</organism>
<evidence type="ECO:0000256" key="2">
    <source>
        <dbReference type="ARBA" id="ARBA00012167"/>
    </source>
</evidence>
<keyword evidence="4" id="KW-0949">S-adenosyl-L-methionine</keyword>
<dbReference type="GO" id="GO:0046872">
    <property type="term" value="F:metal ion binding"/>
    <property type="evidence" value="ECO:0007669"/>
    <property type="project" value="UniProtKB-KW"/>
</dbReference>
<dbReference type="SUPFAM" id="SSF102114">
    <property type="entry name" value="Radical SAM enzymes"/>
    <property type="match status" value="1"/>
</dbReference>
<dbReference type="CDD" id="cd21117">
    <property type="entry name" value="Twitch_MoaA"/>
    <property type="match status" value="1"/>
</dbReference>
<feature type="domain" description="Radical SAM core" evidence="13">
    <location>
        <begin position="4"/>
        <end position="221"/>
    </location>
</feature>
<evidence type="ECO:0000256" key="9">
    <source>
        <dbReference type="ARBA" id="ARBA00023134"/>
    </source>
</evidence>
<evidence type="ECO:0000256" key="5">
    <source>
        <dbReference type="ARBA" id="ARBA00022723"/>
    </source>
</evidence>
<evidence type="ECO:0000256" key="1">
    <source>
        <dbReference type="ARBA" id="ARBA00001966"/>
    </source>
</evidence>
<accession>A0A9D2ESH2</accession>
<reference evidence="14" key="2">
    <citation type="submission" date="2021-04" db="EMBL/GenBank/DDBJ databases">
        <authorList>
            <person name="Gilroy R."/>
        </authorList>
    </citation>
    <scope>NUCLEOTIDE SEQUENCE</scope>
    <source>
        <strain evidence="14">ChiSxjej1B13-11774</strain>
    </source>
</reference>
<dbReference type="SFLD" id="SFLDG01386">
    <property type="entry name" value="main_SPASM_domain-containing"/>
    <property type="match status" value="1"/>
</dbReference>
<dbReference type="PROSITE" id="PS51918">
    <property type="entry name" value="RADICAL_SAM"/>
    <property type="match status" value="1"/>
</dbReference>
<evidence type="ECO:0000256" key="4">
    <source>
        <dbReference type="ARBA" id="ARBA00022691"/>
    </source>
</evidence>
<dbReference type="InterPro" id="IPR040064">
    <property type="entry name" value="MoaA-like"/>
</dbReference>
<keyword evidence="3" id="KW-0004">4Fe-4S</keyword>
<reference evidence="14" key="1">
    <citation type="journal article" date="2021" name="PeerJ">
        <title>Extensive microbial diversity within the chicken gut microbiome revealed by metagenomics and culture.</title>
        <authorList>
            <person name="Gilroy R."/>
            <person name="Ravi A."/>
            <person name="Getino M."/>
            <person name="Pursley I."/>
            <person name="Horton D.L."/>
            <person name="Alikhan N.F."/>
            <person name="Baker D."/>
            <person name="Gharbi K."/>
            <person name="Hall N."/>
            <person name="Watson M."/>
            <person name="Adriaenssens E.M."/>
            <person name="Foster-Nyarko E."/>
            <person name="Jarju S."/>
            <person name="Secka A."/>
            <person name="Antonio M."/>
            <person name="Oren A."/>
            <person name="Chaudhuri R.R."/>
            <person name="La Ragione R."/>
            <person name="Hildebrand F."/>
            <person name="Pallen M.J."/>
        </authorList>
    </citation>
    <scope>NUCLEOTIDE SEQUENCE</scope>
    <source>
        <strain evidence="14">ChiSxjej1B13-11774</strain>
    </source>
</reference>
<evidence type="ECO:0000313" key="15">
    <source>
        <dbReference type="Proteomes" id="UP000824048"/>
    </source>
</evidence>
<dbReference type="GO" id="GO:0005525">
    <property type="term" value="F:GTP binding"/>
    <property type="evidence" value="ECO:0007669"/>
    <property type="project" value="UniProtKB-KW"/>
</dbReference>
<sequence length="320" mass="34486">MTDQYGRQVRYLRISLTDRCNLRCRYCMPEQGVDLCAHADLLRYEEIVAIARAALACGIDTFKLTGGEPLVRRGVPVLVAALKALPGTRQVTLTTNGLLLGDQLDALVAAGLDAVNVSLDTLDETQYHTLTRRAFAPGAVVDTVRAAARRLPVKINAVLLPETTDQWLPLARLAADPGVDVRFIEQMPIGKGEADPGLAGDKVLAALRREWPDLAPCHEPRGNGPAHYYKSAGLTGRIGFIDAVSHRFCASCNRLRLTCTGVLRPCLCYDDGTDLRALLRGGAGPDELKKAVEQAIAAKPEGHCFGVGHGSRQTMNRIGG</sequence>
<dbReference type="SMART" id="SM00729">
    <property type="entry name" value="Elp3"/>
    <property type="match status" value="1"/>
</dbReference>
<dbReference type="GO" id="GO:0006777">
    <property type="term" value="P:Mo-molybdopterin cofactor biosynthetic process"/>
    <property type="evidence" value="ECO:0007669"/>
    <property type="project" value="UniProtKB-KW"/>
</dbReference>
<protein>
    <recommendedName>
        <fullName evidence="2">GTP 3',8-cyclase</fullName>
        <ecNumber evidence="2">4.1.99.22</ecNumber>
    </recommendedName>
</protein>
<dbReference type="GO" id="GO:0061798">
    <property type="term" value="F:GTP 3',8'-cyclase activity"/>
    <property type="evidence" value="ECO:0007669"/>
    <property type="project" value="UniProtKB-EC"/>
</dbReference>
<evidence type="ECO:0000256" key="7">
    <source>
        <dbReference type="ARBA" id="ARBA00023004"/>
    </source>
</evidence>
<dbReference type="GO" id="GO:0051539">
    <property type="term" value="F:4 iron, 4 sulfur cluster binding"/>
    <property type="evidence" value="ECO:0007669"/>
    <property type="project" value="UniProtKB-KW"/>
</dbReference>
<dbReference type="NCBIfam" id="TIGR02666">
    <property type="entry name" value="moaA"/>
    <property type="match status" value="1"/>
</dbReference>
<keyword evidence="7" id="KW-0408">Iron</keyword>
<dbReference type="EC" id="4.1.99.22" evidence="2"/>
<dbReference type="InterPro" id="IPR006638">
    <property type="entry name" value="Elp3/MiaA/NifB-like_rSAM"/>
</dbReference>
<evidence type="ECO:0000256" key="10">
    <source>
        <dbReference type="ARBA" id="ARBA00023150"/>
    </source>
</evidence>
<dbReference type="Pfam" id="PF04055">
    <property type="entry name" value="Radical_SAM"/>
    <property type="match status" value="1"/>
</dbReference>
<dbReference type="GO" id="GO:0061799">
    <property type="term" value="F:cyclic pyranopterin monophosphate synthase activity"/>
    <property type="evidence" value="ECO:0007669"/>
    <property type="project" value="TreeGrafter"/>
</dbReference>
<keyword evidence="6" id="KW-0547">Nucleotide-binding</keyword>
<evidence type="ECO:0000256" key="3">
    <source>
        <dbReference type="ARBA" id="ARBA00022485"/>
    </source>
</evidence>